<dbReference type="EMBL" id="JANJQO010001582">
    <property type="protein sequence ID" value="KAJ2970201.1"/>
    <property type="molecule type" value="Genomic_DNA"/>
</dbReference>
<protein>
    <submittedName>
        <fullName evidence="1">Uncharacterized protein</fullName>
    </submittedName>
</protein>
<gene>
    <name evidence="1" type="ORF">NQ176_g8302</name>
</gene>
<name>A0ACC1MUB6_9HYPO</name>
<accession>A0ACC1MUB6</accession>
<comment type="caution">
    <text evidence="1">The sequence shown here is derived from an EMBL/GenBank/DDBJ whole genome shotgun (WGS) entry which is preliminary data.</text>
</comment>
<evidence type="ECO:0000313" key="2">
    <source>
        <dbReference type="Proteomes" id="UP001143910"/>
    </source>
</evidence>
<evidence type="ECO:0000313" key="1">
    <source>
        <dbReference type="EMBL" id="KAJ2970201.1"/>
    </source>
</evidence>
<sequence>MVTSQLAINTVDNAFSLGMDLSGIFPTYINIRRGAYIGLAISCGLCPWYLLSSAGTFISVLSSYSLFLGPMIGIQICDYWVVRKRKIELSQLYTNSRDGSYYFTYGVNWRTAVAWVVGFAPQFPGFLGSISKTIIVPAGASHLYDLAFIVGFAISFVVYYGLNKLSPPKALGAFDPTDIYGTFTAYESERLGVHQILDGQDQDSSIEKDFEPSDGPQVATQ</sequence>
<organism evidence="1 2">
    <name type="scientific">Zarea fungicola</name>
    <dbReference type="NCBI Taxonomy" id="93591"/>
    <lineage>
        <taxon>Eukaryota</taxon>
        <taxon>Fungi</taxon>
        <taxon>Dikarya</taxon>
        <taxon>Ascomycota</taxon>
        <taxon>Pezizomycotina</taxon>
        <taxon>Sordariomycetes</taxon>
        <taxon>Hypocreomycetidae</taxon>
        <taxon>Hypocreales</taxon>
        <taxon>Cordycipitaceae</taxon>
        <taxon>Zarea</taxon>
    </lineage>
</organism>
<dbReference type="Proteomes" id="UP001143910">
    <property type="component" value="Unassembled WGS sequence"/>
</dbReference>
<reference evidence="1" key="1">
    <citation type="submission" date="2022-08" db="EMBL/GenBank/DDBJ databases">
        <title>Genome Sequence of Lecanicillium fungicola.</title>
        <authorList>
            <person name="Buettner E."/>
        </authorList>
    </citation>
    <scope>NUCLEOTIDE SEQUENCE</scope>
    <source>
        <strain evidence="1">Babe33</strain>
    </source>
</reference>
<proteinExistence type="predicted"/>
<keyword evidence="2" id="KW-1185">Reference proteome</keyword>